<evidence type="ECO:0000313" key="3">
    <source>
        <dbReference type="Proteomes" id="UP000615026"/>
    </source>
</evidence>
<keyword evidence="3" id="KW-1185">Reference proteome</keyword>
<dbReference type="NCBIfam" id="TIGR02230">
    <property type="entry name" value="ATPase_gene1"/>
    <property type="match status" value="1"/>
</dbReference>
<proteinExistence type="predicted"/>
<organism evidence="2 3">
    <name type="scientific">Leptolyngbya cf. ectocarpi LEGE 11479</name>
    <dbReference type="NCBI Taxonomy" id="1828722"/>
    <lineage>
        <taxon>Bacteria</taxon>
        <taxon>Bacillati</taxon>
        <taxon>Cyanobacteriota</taxon>
        <taxon>Cyanophyceae</taxon>
        <taxon>Leptolyngbyales</taxon>
        <taxon>Leptolyngbyaceae</taxon>
        <taxon>Leptolyngbya group</taxon>
        <taxon>Leptolyngbya</taxon>
    </lineage>
</organism>
<dbReference type="Proteomes" id="UP000615026">
    <property type="component" value="Unassembled WGS sequence"/>
</dbReference>
<sequence>MSPPRSPKNHHSFLKDIGEKARRKLKARRSRKSVWFALGMFGMVGWAVTLPTLMGLALGIWIDRRDPGQYSWTLMLLVLGLGLGCWNAWYWVTKESHHD</sequence>
<comment type="caution">
    <text evidence="2">The sequence shown here is derived from an EMBL/GenBank/DDBJ whole genome shotgun (WGS) entry which is preliminary data.</text>
</comment>
<gene>
    <name evidence="2" type="ORF">IQ260_09450</name>
</gene>
<evidence type="ECO:0000256" key="1">
    <source>
        <dbReference type="SAM" id="Phobius"/>
    </source>
</evidence>
<reference evidence="2" key="1">
    <citation type="submission" date="2020-10" db="EMBL/GenBank/DDBJ databases">
        <authorList>
            <person name="Castelo-Branco R."/>
            <person name="Eusebio N."/>
            <person name="Adriana R."/>
            <person name="Vieira A."/>
            <person name="Brugerolle De Fraissinette N."/>
            <person name="Rezende De Castro R."/>
            <person name="Schneider M.P."/>
            <person name="Vasconcelos V."/>
            <person name="Leao P.N."/>
        </authorList>
    </citation>
    <scope>NUCLEOTIDE SEQUENCE</scope>
    <source>
        <strain evidence="2">LEGE 11479</strain>
    </source>
</reference>
<name>A0A928X527_LEPEC</name>
<protein>
    <submittedName>
        <fullName evidence="2">AtpZ/AtpI family protein</fullName>
    </submittedName>
</protein>
<dbReference type="InterPro" id="IPR011744">
    <property type="entry name" value="ATPase_gene1"/>
</dbReference>
<feature type="transmembrane region" description="Helical" evidence="1">
    <location>
        <begin position="74"/>
        <end position="92"/>
    </location>
</feature>
<dbReference type="Pfam" id="PF09527">
    <property type="entry name" value="ATPase_gene1"/>
    <property type="match status" value="1"/>
</dbReference>
<keyword evidence="1" id="KW-1133">Transmembrane helix</keyword>
<dbReference type="RefSeq" id="WP_193992856.1">
    <property type="nucleotide sequence ID" value="NZ_JADEXP010000063.1"/>
</dbReference>
<accession>A0A928X527</accession>
<dbReference type="AlphaFoldDB" id="A0A928X527"/>
<keyword evidence="1" id="KW-0472">Membrane</keyword>
<dbReference type="EMBL" id="JADEXP010000063">
    <property type="protein sequence ID" value="MBE9066878.1"/>
    <property type="molecule type" value="Genomic_DNA"/>
</dbReference>
<keyword evidence="1" id="KW-0812">Transmembrane</keyword>
<dbReference type="InterPro" id="IPR032820">
    <property type="entry name" value="ATPase_put"/>
</dbReference>
<feature type="transmembrane region" description="Helical" evidence="1">
    <location>
        <begin position="34"/>
        <end position="62"/>
    </location>
</feature>
<evidence type="ECO:0000313" key="2">
    <source>
        <dbReference type="EMBL" id="MBE9066878.1"/>
    </source>
</evidence>